<feature type="non-terminal residue" evidence="2">
    <location>
        <position position="1"/>
    </location>
</feature>
<dbReference type="EMBL" id="HACG01039809">
    <property type="protein sequence ID" value="CEK86674.1"/>
    <property type="molecule type" value="Transcribed_RNA"/>
</dbReference>
<proteinExistence type="predicted"/>
<evidence type="ECO:0000256" key="1">
    <source>
        <dbReference type="SAM" id="MobiDB-lite"/>
    </source>
</evidence>
<gene>
    <name evidence="2" type="primary">ORF155070</name>
</gene>
<name>A0A0B7AZZ8_9EUPU</name>
<sequence length="84" mass="9724">FFAYLAGHGTTRRSSEQGGRLQLDDPCGTKPEEITQSFSNMTELEPMSVCKIKQVPAEISMLQKERKTTHKENHVYRKLYIYML</sequence>
<organism evidence="2">
    <name type="scientific">Arion vulgaris</name>
    <dbReference type="NCBI Taxonomy" id="1028688"/>
    <lineage>
        <taxon>Eukaryota</taxon>
        <taxon>Metazoa</taxon>
        <taxon>Spiralia</taxon>
        <taxon>Lophotrochozoa</taxon>
        <taxon>Mollusca</taxon>
        <taxon>Gastropoda</taxon>
        <taxon>Heterobranchia</taxon>
        <taxon>Euthyneura</taxon>
        <taxon>Panpulmonata</taxon>
        <taxon>Eupulmonata</taxon>
        <taxon>Stylommatophora</taxon>
        <taxon>Helicina</taxon>
        <taxon>Arionoidea</taxon>
        <taxon>Arionidae</taxon>
        <taxon>Arion</taxon>
    </lineage>
</organism>
<evidence type="ECO:0000313" key="2">
    <source>
        <dbReference type="EMBL" id="CEK86674.1"/>
    </source>
</evidence>
<feature type="region of interest" description="Disordered" evidence="1">
    <location>
        <begin position="1"/>
        <end position="27"/>
    </location>
</feature>
<reference evidence="2" key="1">
    <citation type="submission" date="2014-12" db="EMBL/GenBank/DDBJ databases">
        <title>Insight into the proteome of Arion vulgaris.</title>
        <authorList>
            <person name="Aradska J."/>
            <person name="Bulat T."/>
            <person name="Smidak R."/>
            <person name="Sarate P."/>
            <person name="Gangsoo J."/>
            <person name="Sialana F."/>
            <person name="Bilban M."/>
            <person name="Lubec G."/>
        </authorList>
    </citation>
    <scope>NUCLEOTIDE SEQUENCE</scope>
    <source>
        <tissue evidence="2">Skin</tissue>
    </source>
</reference>
<protein>
    <submittedName>
        <fullName evidence="2">Uncharacterized protein</fullName>
    </submittedName>
</protein>
<accession>A0A0B7AZZ8</accession>
<dbReference type="AlphaFoldDB" id="A0A0B7AZZ8"/>